<evidence type="ECO:0000313" key="2">
    <source>
        <dbReference type="Proteomes" id="UP000287033"/>
    </source>
</evidence>
<dbReference type="EMBL" id="BEZZ01058105">
    <property type="protein sequence ID" value="GCC41203.1"/>
    <property type="molecule type" value="Genomic_DNA"/>
</dbReference>
<feature type="non-terminal residue" evidence="1">
    <location>
        <position position="34"/>
    </location>
</feature>
<proteinExistence type="predicted"/>
<organism evidence="1 2">
    <name type="scientific">Chiloscyllium punctatum</name>
    <name type="common">Brownbanded bambooshark</name>
    <name type="synonym">Hemiscyllium punctatum</name>
    <dbReference type="NCBI Taxonomy" id="137246"/>
    <lineage>
        <taxon>Eukaryota</taxon>
        <taxon>Metazoa</taxon>
        <taxon>Chordata</taxon>
        <taxon>Craniata</taxon>
        <taxon>Vertebrata</taxon>
        <taxon>Chondrichthyes</taxon>
        <taxon>Elasmobranchii</taxon>
        <taxon>Galeomorphii</taxon>
        <taxon>Galeoidea</taxon>
        <taxon>Orectolobiformes</taxon>
        <taxon>Hemiscylliidae</taxon>
        <taxon>Chiloscyllium</taxon>
    </lineage>
</organism>
<keyword evidence="2" id="KW-1185">Reference proteome</keyword>
<sequence length="34" mass="3660">MWVVSPGTPGAVSPGTACGLRALEHRKQRELVQQ</sequence>
<dbReference type="Proteomes" id="UP000287033">
    <property type="component" value="Unassembled WGS sequence"/>
</dbReference>
<name>A0A401TEY7_CHIPU</name>
<accession>A0A401TEY7</accession>
<dbReference type="AlphaFoldDB" id="A0A401TEY7"/>
<gene>
    <name evidence="1" type="ORF">chiPu_0025408</name>
</gene>
<reference evidence="1 2" key="1">
    <citation type="journal article" date="2018" name="Nat. Ecol. Evol.">
        <title>Shark genomes provide insights into elasmobranch evolution and the origin of vertebrates.</title>
        <authorList>
            <person name="Hara Y"/>
            <person name="Yamaguchi K"/>
            <person name="Onimaru K"/>
            <person name="Kadota M"/>
            <person name="Koyanagi M"/>
            <person name="Keeley SD"/>
            <person name="Tatsumi K"/>
            <person name="Tanaka K"/>
            <person name="Motone F"/>
            <person name="Kageyama Y"/>
            <person name="Nozu R"/>
            <person name="Adachi N"/>
            <person name="Nishimura O"/>
            <person name="Nakagawa R"/>
            <person name="Tanegashima C"/>
            <person name="Kiyatake I"/>
            <person name="Matsumoto R"/>
            <person name="Murakumo K"/>
            <person name="Nishida K"/>
            <person name="Terakita A"/>
            <person name="Kuratani S"/>
            <person name="Sato K"/>
            <person name="Hyodo S Kuraku.S."/>
        </authorList>
    </citation>
    <scope>NUCLEOTIDE SEQUENCE [LARGE SCALE GENOMIC DNA]</scope>
</reference>
<evidence type="ECO:0000313" key="1">
    <source>
        <dbReference type="EMBL" id="GCC41203.1"/>
    </source>
</evidence>
<protein>
    <submittedName>
        <fullName evidence="1">Uncharacterized protein</fullName>
    </submittedName>
</protein>
<comment type="caution">
    <text evidence="1">The sequence shown here is derived from an EMBL/GenBank/DDBJ whole genome shotgun (WGS) entry which is preliminary data.</text>
</comment>